<dbReference type="RefSeq" id="WP_135311288.1">
    <property type="nucleotide sequence ID" value="NZ_QUZT01000098.1"/>
</dbReference>
<gene>
    <name evidence="1" type="ORF">DYL61_29435</name>
</gene>
<dbReference type="EMBL" id="QUZT01000098">
    <property type="protein sequence ID" value="TFY85532.1"/>
    <property type="molecule type" value="Genomic_DNA"/>
</dbReference>
<reference evidence="1 2" key="1">
    <citation type="journal article" date="2019" name="Syst. Appl. Microbiol.">
        <title>New species of pathogenic Pseudomonas isolated from citrus in Tunisia: Proposal of Pseudomonas kairouanensis sp. nov. and Pseudomonas nabeulensis sp. nov.</title>
        <authorList>
            <person name="Oueslati M."/>
            <person name="Mulet M."/>
            <person name="Gomila M."/>
            <person name="Berge O."/>
            <person name="Hajlaoui M.R."/>
            <person name="Lalucat J."/>
            <person name="Sadfi-Zouaoui N."/>
            <person name="Garcia-Valdes E."/>
        </authorList>
    </citation>
    <scope>NUCLEOTIDE SEQUENCE [LARGE SCALE GENOMIC DNA]</scope>
    <source>
        <strain evidence="1 2">E10B</strain>
    </source>
</reference>
<keyword evidence="2" id="KW-1185">Reference proteome</keyword>
<sequence length="118" mass="13445">MNIKEKQAVEVVRDLLCDVCLDSTRFEGGSLRYGVLQAHWGSGSAHDGERYEVHLCERCFFQAVANLKQERRIQTMFGENDNDRLTDDFGVVVTDDFFRDGGSFDRYTVNPGSNDKID</sequence>
<organism evidence="1 2">
    <name type="scientific">Pseudomonas nabeulensis</name>
    <dbReference type="NCBI Taxonomy" id="2293833"/>
    <lineage>
        <taxon>Bacteria</taxon>
        <taxon>Pseudomonadati</taxon>
        <taxon>Pseudomonadota</taxon>
        <taxon>Gammaproteobacteria</taxon>
        <taxon>Pseudomonadales</taxon>
        <taxon>Pseudomonadaceae</taxon>
        <taxon>Pseudomonas</taxon>
    </lineage>
</organism>
<name>A0A4Z0AFK9_9PSED</name>
<evidence type="ECO:0000313" key="1">
    <source>
        <dbReference type="EMBL" id="TFY85532.1"/>
    </source>
</evidence>
<dbReference type="AlphaFoldDB" id="A0A4Z0AFK9"/>
<evidence type="ECO:0000313" key="2">
    <source>
        <dbReference type="Proteomes" id="UP000297734"/>
    </source>
</evidence>
<comment type="caution">
    <text evidence="1">The sequence shown here is derived from an EMBL/GenBank/DDBJ whole genome shotgun (WGS) entry which is preliminary data.</text>
</comment>
<proteinExistence type="predicted"/>
<protein>
    <submittedName>
        <fullName evidence="1">Uncharacterized protein</fullName>
    </submittedName>
</protein>
<dbReference type="OrthoDB" id="6168720at2"/>
<dbReference type="Proteomes" id="UP000297734">
    <property type="component" value="Unassembled WGS sequence"/>
</dbReference>
<accession>A0A4Z0AFK9</accession>